<comment type="caution">
    <text evidence="1">The sequence shown here is derived from an EMBL/GenBank/DDBJ whole genome shotgun (WGS) entry which is preliminary data.</text>
</comment>
<accession>A0ABR4H4A4</accession>
<name>A0ABR4H4A4_9EURO</name>
<evidence type="ECO:0000313" key="1">
    <source>
        <dbReference type="EMBL" id="KAL2810286.1"/>
    </source>
</evidence>
<dbReference type="Proteomes" id="UP001610334">
    <property type="component" value="Unassembled WGS sequence"/>
</dbReference>
<evidence type="ECO:0000313" key="2">
    <source>
        <dbReference type="Proteomes" id="UP001610334"/>
    </source>
</evidence>
<protein>
    <submittedName>
        <fullName evidence="1">Uncharacterized protein</fullName>
    </submittedName>
</protein>
<proteinExistence type="predicted"/>
<dbReference type="EMBL" id="JBFXLT010000074">
    <property type="protein sequence ID" value="KAL2810286.1"/>
    <property type="molecule type" value="Genomic_DNA"/>
</dbReference>
<gene>
    <name evidence="1" type="ORF">BJX63DRAFT_434451</name>
</gene>
<sequence length="165" mass="18500">MAYHNYSTSYTYRTMFSLWLSMRWDDNEIVDFFEGYWELIGTRLAGVATFLSGGGITGGSGDLPYLFCGDNFAQKQEWDYTAIDGTGAEMAKERDGNGEPTSYYTIQEVYPKLKQMQLAGEYDPDPTNTNKNIAPFLVCRLNGYVFDASGEDTFCAKPKRVAATS</sequence>
<reference evidence="1 2" key="1">
    <citation type="submission" date="2024-07" db="EMBL/GenBank/DDBJ databases">
        <title>Section-level genome sequencing and comparative genomics of Aspergillus sections Usti and Cavernicolus.</title>
        <authorList>
            <consortium name="Lawrence Berkeley National Laboratory"/>
            <person name="Nybo J.L."/>
            <person name="Vesth T.C."/>
            <person name="Theobald S."/>
            <person name="Frisvad J.C."/>
            <person name="Larsen T.O."/>
            <person name="Kjaerboelling I."/>
            <person name="Rothschild-Mancinelli K."/>
            <person name="Lyhne E.K."/>
            <person name="Kogle M.E."/>
            <person name="Barry K."/>
            <person name="Clum A."/>
            <person name="Na H."/>
            <person name="Ledsgaard L."/>
            <person name="Lin J."/>
            <person name="Lipzen A."/>
            <person name="Kuo A."/>
            <person name="Riley R."/>
            <person name="Mondo S."/>
            <person name="Labutti K."/>
            <person name="Haridas S."/>
            <person name="Pangalinan J."/>
            <person name="Salamov A.A."/>
            <person name="Simmons B.A."/>
            <person name="Magnuson J.K."/>
            <person name="Chen J."/>
            <person name="Drula E."/>
            <person name="Henrissat B."/>
            <person name="Wiebenga A."/>
            <person name="Lubbers R.J."/>
            <person name="Gomes A.C."/>
            <person name="Makela M.R."/>
            <person name="Stajich J."/>
            <person name="Grigoriev I.V."/>
            <person name="Mortensen U.H."/>
            <person name="De Vries R.P."/>
            <person name="Baker S.E."/>
            <person name="Andersen M.R."/>
        </authorList>
    </citation>
    <scope>NUCLEOTIDE SEQUENCE [LARGE SCALE GENOMIC DNA]</scope>
    <source>
        <strain evidence="1 2">CBS 588.65</strain>
    </source>
</reference>
<organism evidence="1 2">
    <name type="scientific">Aspergillus granulosus</name>
    <dbReference type="NCBI Taxonomy" id="176169"/>
    <lineage>
        <taxon>Eukaryota</taxon>
        <taxon>Fungi</taxon>
        <taxon>Dikarya</taxon>
        <taxon>Ascomycota</taxon>
        <taxon>Pezizomycotina</taxon>
        <taxon>Eurotiomycetes</taxon>
        <taxon>Eurotiomycetidae</taxon>
        <taxon>Eurotiales</taxon>
        <taxon>Aspergillaceae</taxon>
        <taxon>Aspergillus</taxon>
        <taxon>Aspergillus subgen. Nidulantes</taxon>
    </lineage>
</organism>
<keyword evidence="2" id="KW-1185">Reference proteome</keyword>